<reference evidence="1" key="1">
    <citation type="submission" date="2021-02" db="EMBL/GenBank/DDBJ databases">
        <authorList>
            <consortium name="DOE Joint Genome Institute"/>
            <person name="Ahrendt S."/>
            <person name="Looney B.P."/>
            <person name="Miyauchi S."/>
            <person name="Morin E."/>
            <person name="Drula E."/>
            <person name="Courty P.E."/>
            <person name="Chicoki N."/>
            <person name="Fauchery L."/>
            <person name="Kohler A."/>
            <person name="Kuo A."/>
            <person name="Labutti K."/>
            <person name="Pangilinan J."/>
            <person name="Lipzen A."/>
            <person name="Riley R."/>
            <person name="Andreopoulos W."/>
            <person name="He G."/>
            <person name="Johnson J."/>
            <person name="Barry K.W."/>
            <person name="Grigoriev I.V."/>
            <person name="Nagy L."/>
            <person name="Hibbett D."/>
            <person name="Henrissat B."/>
            <person name="Matheny P.B."/>
            <person name="Labbe J."/>
            <person name="Martin F."/>
        </authorList>
    </citation>
    <scope>NUCLEOTIDE SEQUENCE</scope>
    <source>
        <strain evidence="1">FP105234-sp</strain>
    </source>
</reference>
<name>A0ACB8RL80_9AGAM</name>
<dbReference type="EMBL" id="MU275982">
    <property type="protein sequence ID" value="KAI0044451.1"/>
    <property type="molecule type" value="Genomic_DNA"/>
</dbReference>
<evidence type="ECO:0000313" key="2">
    <source>
        <dbReference type="Proteomes" id="UP000814033"/>
    </source>
</evidence>
<keyword evidence="2" id="KW-1185">Reference proteome</keyword>
<proteinExistence type="predicted"/>
<reference evidence="1" key="2">
    <citation type="journal article" date="2022" name="New Phytol.">
        <title>Evolutionary transition to the ectomycorrhizal habit in the genomes of a hyperdiverse lineage of mushroom-forming fungi.</title>
        <authorList>
            <person name="Looney B."/>
            <person name="Miyauchi S."/>
            <person name="Morin E."/>
            <person name="Drula E."/>
            <person name="Courty P.E."/>
            <person name="Kohler A."/>
            <person name="Kuo A."/>
            <person name="LaButti K."/>
            <person name="Pangilinan J."/>
            <person name="Lipzen A."/>
            <person name="Riley R."/>
            <person name="Andreopoulos W."/>
            <person name="He G."/>
            <person name="Johnson J."/>
            <person name="Nolan M."/>
            <person name="Tritt A."/>
            <person name="Barry K.W."/>
            <person name="Grigoriev I.V."/>
            <person name="Nagy L.G."/>
            <person name="Hibbett D."/>
            <person name="Henrissat B."/>
            <person name="Matheny P.B."/>
            <person name="Labbe J."/>
            <person name="Martin F.M."/>
        </authorList>
    </citation>
    <scope>NUCLEOTIDE SEQUENCE</scope>
    <source>
        <strain evidence="1">FP105234-sp</strain>
    </source>
</reference>
<organism evidence="1 2">
    <name type="scientific">Auriscalpium vulgare</name>
    <dbReference type="NCBI Taxonomy" id="40419"/>
    <lineage>
        <taxon>Eukaryota</taxon>
        <taxon>Fungi</taxon>
        <taxon>Dikarya</taxon>
        <taxon>Basidiomycota</taxon>
        <taxon>Agaricomycotina</taxon>
        <taxon>Agaricomycetes</taxon>
        <taxon>Russulales</taxon>
        <taxon>Auriscalpiaceae</taxon>
        <taxon>Auriscalpium</taxon>
    </lineage>
</organism>
<accession>A0ACB8RL80</accession>
<protein>
    <submittedName>
        <fullName evidence="1">Uncharacterized protein</fullName>
    </submittedName>
</protein>
<dbReference type="Proteomes" id="UP000814033">
    <property type="component" value="Unassembled WGS sequence"/>
</dbReference>
<sequence>MSITKPWRRYPFGAQSCPCSPPAGLPLSTDAFIKEFNTATVVTTANPDPLLTHVPIIDVDIWEHAVYIPPYLAAIWNAINFQEAEKRYLEGTGGSKL</sequence>
<evidence type="ECO:0000313" key="1">
    <source>
        <dbReference type="EMBL" id="KAI0044451.1"/>
    </source>
</evidence>
<comment type="caution">
    <text evidence="1">The sequence shown here is derived from an EMBL/GenBank/DDBJ whole genome shotgun (WGS) entry which is preliminary data.</text>
</comment>
<gene>
    <name evidence="1" type="ORF">FA95DRAFT_1608507</name>
</gene>